<evidence type="ECO:0000256" key="2">
    <source>
        <dbReference type="SAM" id="SignalP"/>
    </source>
</evidence>
<feature type="transmembrane region" description="Helical" evidence="1">
    <location>
        <begin position="47"/>
        <end position="73"/>
    </location>
</feature>
<feature type="signal peptide" evidence="2">
    <location>
        <begin position="1"/>
        <end position="23"/>
    </location>
</feature>
<name>A0ABU4AKD3_9HYPH</name>
<dbReference type="RefSeq" id="WP_317561244.1">
    <property type="nucleotide sequence ID" value="NZ_JAWLIP010000004.1"/>
</dbReference>
<evidence type="ECO:0000256" key="1">
    <source>
        <dbReference type="SAM" id="Phobius"/>
    </source>
</evidence>
<comment type="caution">
    <text evidence="3">The sequence shown here is derived from an EMBL/GenBank/DDBJ whole genome shotgun (WGS) entry which is preliminary data.</text>
</comment>
<keyword evidence="2" id="KW-0732">Signal</keyword>
<keyword evidence="1" id="KW-0812">Transmembrane</keyword>
<evidence type="ECO:0008006" key="5">
    <source>
        <dbReference type="Google" id="ProtNLM"/>
    </source>
</evidence>
<dbReference type="EMBL" id="JAWLIP010000004">
    <property type="protein sequence ID" value="MDV6226712.1"/>
    <property type="molecule type" value="Genomic_DNA"/>
</dbReference>
<proteinExistence type="predicted"/>
<reference evidence="3 4" key="1">
    <citation type="submission" date="2023-10" db="EMBL/GenBank/DDBJ databases">
        <authorList>
            <person name="Venkata Ramana C."/>
            <person name="Sasikala C."/>
            <person name="Dhurka M."/>
        </authorList>
    </citation>
    <scope>NUCLEOTIDE SEQUENCE [LARGE SCALE GENOMIC DNA]</scope>
    <source>
        <strain evidence="3 4">KCTC 32151</strain>
    </source>
</reference>
<keyword evidence="4" id="KW-1185">Reference proteome</keyword>
<keyword evidence="1" id="KW-0472">Membrane</keyword>
<gene>
    <name evidence="3" type="ORF">R2G56_10490</name>
</gene>
<feature type="chain" id="PRO_5046079414" description="DUF4149 domain-containing protein" evidence="2">
    <location>
        <begin position="24"/>
        <end position="194"/>
    </location>
</feature>
<feature type="transmembrane region" description="Helical" evidence="1">
    <location>
        <begin position="85"/>
        <end position="106"/>
    </location>
</feature>
<evidence type="ECO:0000313" key="3">
    <source>
        <dbReference type="EMBL" id="MDV6226712.1"/>
    </source>
</evidence>
<accession>A0ABU4AKD3</accession>
<protein>
    <recommendedName>
        <fullName evidence="5">DUF4149 domain-containing protein</fullName>
    </recommendedName>
</protein>
<sequence>MNRTFATLLTVFWTITFAASAWAAALADGILMPVGASAAEGALQLSHLLGQLGVVLGNALVAVLFLWTFVVSVLEKGETREAATVAQLACAGALLMLIVEAVQAGFVADATALTPTGAVTVKFLAILATHLVLRRQELADEGVEQQLQPAPVNRFSAMRLVDAAHETMTARLASRLVARRGFQFSAPANDDRSH</sequence>
<keyword evidence="1" id="KW-1133">Transmembrane helix</keyword>
<organism evidence="3 4">
    <name type="scientific">Nitratireductor aquimarinus</name>
    <dbReference type="NCBI Taxonomy" id="889300"/>
    <lineage>
        <taxon>Bacteria</taxon>
        <taxon>Pseudomonadati</taxon>
        <taxon>Pseudomonadota</taxon>
        <taxon>Alphaproteobacteria</taxon>
        <taxon>Hyphomicrobiales</taxon>
        <taxon>Phyllobacteriaceae</taxon>
        <taxon>Nitratireductor</taxon>
    </lineage>
</organism>
<feature type="transmembrane region" description="Helical" evidence="1">
    <location>
        <begin position="112"/>
        <end position="133"/>
    </location>
</feature>
<dbReference type="Proteomes" id="UP001185659">
    <property type="component" value="Unassembled WGS sequence"/>
</dbReference>
<evidence type="ECO:0000313" key="4">
    <source>
        <dbReference type="Proteomes" id="UP001185659"/>
    </source>
</evidence>